<feature type="compositionally biased region" description="Pro residues" evidence="13">
    <location>
        <begin position="104"/>
        <end position="119"/>
    </location>
</feature>
<keyword evidence="8" id="KW-0274">FAD</keyword>
<sequence>MEAWGLAAPEPSPAPGSIARQESIIEETPDKKFQDDIRKAKVLSMAEAHKRAQQGEVPKSPATSTPPAALASNQQQHPLAAANSYQQPAPGYPPAPYQQQHAQPAPPAHQPYPQPPPPVQYAQPVPHQPYPNQSIQQPPAQNFHQPYPAQPTPPQPQASQGIDCCLQIIKNEGLRALGKGLLPPVLAQAGMNSVLFASEGTVRRSLEPLNLNESAEKFIAGAASGFTISIVETPFELVKTQMQQSGIGSREKQPSTFSKVLEMRRKVGLRRLYTGFGAVLIRNIPSYGVFFLVYFHANKLFKENGFGSLSELMAGALTGLVSWTVCFPADVVKTRIQSDPLGARRFPTWYGYVSDIYRNEGLKIFTRGLAPCVIRSVPVTGVLFYVQNVNIIPDGKELSKAIKNSDVAHLVQFHAITCGHCHEFAPVYESFAKSIENWSCMIKVSGFECTGQNYGVCHRDPFWIGGYPNFRIFGAYDTTRKNGGKAVKYENESKAGLTKEAIDFLMENPPSRWIFSSPKPELNFVSPRDFAKIFIHYVDTDVNFVLFVEDEKDRESVMLDLGCKNGIIFRRVRSRDAQECEFLSQLINKRDAKRQVDPTISPFTWVEMFVWRRNLLQNVFPDFAARSFFTYDLENLPGVEGHSDDGDVHNEFHPVFESEIGETAEMDLSAIDRKKIYLSDLESTIILMFQDEFCAVEEINGTRLELWTTFHYMLANSHETDDVKKVPKLIYDYVTTIFSCRDCGKHFQAEERRFPIEQIGSLDDAVLWLWKIHNIVNERLKGAPAEDPEFPKRQFPEQWLCQECSEVHGKTKRLVFDDEKVTAFLKKYYSKENLSREIIEPQKTTLSPEERARMNILFSHHKDL</sequence>
<evidence type="ECO:0000256" key="8">
    <source>
        <dbReference type="ARBA" id="ARBA00022827"/>
    </source>
</evidence>
<evidence type="ECO:0000256" key="3">
    <source>
        <dbReference type="ARBA" id="ARBA00006375"/>
    </source>
</evidence>
<name>A0ABN7S4D7_OIKDI</name>
<dbReference type="PROSITE" id="PS00194">
    <property type="entry name" value="THIOREDOXIN_1"/>
    <property type="match status" value="1"/>
</dbReference>
<dbReference type="PANTHER" id="PTHR22897">
    <property type="entry name" value="QUIESCIN Q6-RELATED SULFHYDRYL OXIDASE"/>
    <property type="match status" value="1"/>
</dbReference>
<gene>
    <name evidence="16" type="ORF">OKIOD_LOCUS3715</name>
</gene>
<evidence type="ECO:0000259" key="15">
    <source>
        <dbReference type="Pfam" id="PF04777"/>
    </source>
</evidence>
<dbReference type="InterPro" id="IPR017905">
    <property type="entry name" value="ERV/ALR_sulphydryl_oxidase"/>
</dbReference>
<dbReference type="Proteomes" id="UP001158576">
    <property type="component" value="Chromosome PAR"/>
</dbReference>
<evidence type="ECO:0000256" key="6">
    <source>
        <dbReference type="ARBA" id="ARBA00022692"/>
    </source>
</evidence>
<evidence type="ECO:0000256" key="9">
    <source>
        <dbReference type="ARBA" id="ARBA00023002"/>
    </source>
</evidence>
<proteinExistence type="inferred from homology"/>
<protein>
    <recommendedName>
        <fullName evidence="4">thiol oxidase</fullName>
        <ecNumber evidence="4">1.8.3.2</ecNumber>
    </recommendedName>
</protein>
<dbReference type="Pfam" id="PF00085">
    <property type="entry name" value="Thioredoxin"/>
    <property type="match status" value="1"/>
</dbReference>
<keyword evidence="7" id="KW-0732">Signal</keyword>
<keyword evidence="10" id="KW-0472">Membrane</keyword>
<dbReference type="InterPro" id="IPR018108">
    <property type="entry name" value="MCP_transmembrane"/>
</dbReference>
<dbReference type="InterPro" id="IPR036774">
    <property type="entry name" value="ERV/ALR_sulphydryl_oxid_sf"/>
</dbReference>
<dbReference type="InterPro" id="IPR039798">
    <property type="entry name" value="Sulfhydryl_oxidase"/>
</dbReference>
<keyword evidence="9" id="KW-0560">Oxidoreductase</keyword>
<comment type="similarity">
    <text evidence="3">Belongs to the mitochondrial carrier (TC 2.A.29) family.</text>
</comment>
<dbReference type="SUPFAM" id="SSF52833">
    <property type="entry name" value="Thioredoxin-like"/>
    <property type="match status" value="1"/>
</dbReference>
<dbReference type="InterPro" id="IPR036249">
    <property type="entry name" value="Thioredoxin-like_sf"/>
</dbReference>
<evidence type="ECO:0000256" key="11">
    <source>
        <dbReference type="ARBA" id="ARBA00023157"/>
    </source>
</evidence>
<dbReference type="EC" id="1.8.3.2" evidence="4"/>
<evidence type="ECO:0000256" key="13">
    <source>
        <dbReference type="SAM" id="MobiDB-lite"/>
    </source>
</evidence>
<evidence type="ECO:0000256" key="4">
    <source>
        <dbReference type="ARBA" id="ARBA00012512"/>
    </source>
</evidence>
<feature type="compositionally biased region" description="Polar residues" evidence="13">
    <location>
        <begin position="132"/>
        <end position="144"/>
    </location>
</feature>
<comment type="subcellular location">
    <subcellularLocation>
        <location evidence="2">Membrane</location>
        <topology evidence="2">Multi-pass membrane protein</topology>
    </subcellularLocation>
</comment>
<feature type="domain" description="ERV/ALR sulfhydryl oxidase" evidence="15">
    <location>
        <begin position="706"/>
        <end position="795"/>
    </location>
</feature>
<evidence type="ECO:0000256" key="12">
    <source>
        <dbReference type="ARBA" id="ARBA00023180"/>
    </source>
</evidence>
<keyword evidence="11" id="KW-1015">Disulfide bond</keyword>
<feature type="compositionally biased region" description="Low complexity" evidence="13">
    <location>
        <begin position="58"/>
        <end position="72"/>
    </location>
</feature>
<dbReference type="Pfam" id="PF04777">
    <property type="entry name" value="Evr1_Alr"/>
    <property type="match status" value="1"/>
</dbReference>
<reference evidence="16 17" key="1">
    <citation type="submission" date="2021-04" db="EMBL/GenBank/DDBJ databases">
        <authorList>
            <person name="Bliznina A."/>
        </authorList>
    </citation>
    <scope>NUCLEOTIDE SEQUENCE [LARGE SCALE GENOMIC DNA]</scope>
</reference>
<dbReference type="Gene3D" id="1.20.120.310">
    <property type="entry name" value="ERV/ALR sulfhydryl oxidase domain"/>
    <property type="match status" value="1"/>
</dbReference>
<evidence type="ECO:0000256" key="7">
    <source>
        <dbReference type="ARBA" id="ARBA00022729"/>
    </source>
</evidence>
<keyword evidence="5" id="KW-0285">Flavoprotein</keyword>
<feature type="region of interest" description="Disordered" evidence="13">
    <location>
        <begin position="1"/>
        <end position="160"/>
    </location>
</feature>
<evidence type="ECO:0000256" key="1">
    <source>
        <dbReference type="ARBA" id="ARBA00001974"/>
    </source>
</evidence>
<dbReference type="InterPro" id="IPR013766">
    <property type="entry name" value="Thioredoxin_domain"/>
</dbReference>
<evidence type="ECO:0000313" key="17">
    <source>
        <dbReference type="Proteomes" id="UP001158576"/>
    </source>
</evidence>
<evidence type="ECO:0000256" key="5">
    <source>
        <dbReference type="ARBA" id="ARBA00022630"/>
    </source>
</evidence>
<keyword evidence="12" id="KW-0325">Glycoprotein</keyword>
<dbReference type="Gene3D" id="3.40.30.10">
    <property type="entry name" value="Glutaredoxin"/>
    <property type="match status" value="1"/>
</dbReference>
<dbReference type="InterPro" id="IPR017937">
    <property type="entry name" value="Thioredoxin_CS"/>
</dbReference>
<dbReference type="SUPFAM" id="SSF103506">
    <property type="entry name" value="Mitochondrial carrier"/>
    <property type="match status" value="1"/>
</dbReference>
<comment type="cofactor">
    <cofactor evidence="1">
        <name>FAD</name>
        <dbReference type="ChEBI" id="CHEBI:57692"/>
    </cofactor>
</comment>
<keyword evidence="6" id="KW-0812">Transmembrane</keyword>
<keyword evidence="17" id="KW-1185">Reference proteome</keyword>
<evidence type="ECO:0000259" key="14">
    <source>
        <dbReference type="Pfam" id="PF00085"/>
    </source>
</evidence>
<evidence type="ECO:0000256" key="2">
    <source>
        <dbReference type="ARBA" id="ARBA00004141"/>
    </source>
</evidence>
<dbReference type="SUPFAM" id="SSF69000">
    <property type="entry name" value="FAD-dependent thiol oxidase"/>
    <property type="match status" value="1"/>
</dbReference>
<accession>A0ABN7S4D7</accession>
<organism evidence="16 17">
    <name type="scientific">Oikopleura dioica</name>
    <name type="common">Tunicate</name>
    <dbReference type="NCBI Taxonomy" id="34765"/>
    <lineage>
        <taxon>Eukaryota</taxon>
        <taxon>Metazoa</taxon>
        <taxon>Chordata</taxon>
        <taxon>Tunicata</taxon>
        <taxon>Appendicularia</taxon>
        <taxon>Copelata</taxon>
        <taxon>Oikopleuridae</taxon>
        <taxon>Oikopleura</taxon>
    </lineage>
</organism>
<feature type="domain" description="Thioredoxin" evidence="14">
    <location>
        <begin position="396"/>
        <end position="485"/>
    </location>
</feature>
<dbReference type="InterPro" id="IPR023395">
    <property type="entry name" value="MCP_dom_sf"/>
</dbReference>
<evidence type="ECO:0000256" key="10">
    <source>
        <dbReference type="ARBA" id="ARBA00023136"/>
    </source>
</evidence>
<feature type="compositionally biased region" description="Basic and acidic residues" evidence="13">
    <location>
        <begin position="28"/>
        <end position="39"/>
    </location>
</feature>
<evidence type="ECO:0000313" key="16">
    <source>
        <dbReference type="EMBL" id="CAG5089277.1"/>
    </source>
</evidence>
<dbReference type="Gene3D" id="1.50.40.10">
    <property type="entry name" value="Mitochondrial carrier domain"/>
    <property type="match status" value="1"/>
</dbReference>
<dbReference type="Pfam" id="PF00153">
    <property type="entry name" value="Mito_carr"/>
    <property type="match status" value="3"/>
</dbReference>
<dbReference type="PANTHER" id="PTHR22897:SF8">
    <property type="entry name" value="SULFHYDRYL OXIDASE"/>
    <property type="match status" value="1"/>
</dbReference>
<dbReference type="EMBL" id="OU015568">
    <property type="protein sequence ID" value="CAG5089277.1"/>
    <property type="molecule type" value="Genomic_DNA"/>
</dbReference>